<gene>
    <name evidence="3" type="ORF">ACFSE6_18555</name>
</gene>
<feature type="region of interest" description="Disordered" evidence="1">
    <location>
        <begin position="1"/>
        <end position="172"/>
    </location>
</feature>
<keyword evidence="4" id="KW-1185">Reference proteome</keyword>
<evidence type="ECO:0008006" key="5">
    <source>
        <dbReference type="Google" id="ProtNLM"/>
    </source>
</evidence>
<feature type="compositionally biased region" description="Basic and acidic residues" evidence="1">
    <location>
        <begin position="64"/>
        <end position="78"/>
    </location>
</feature>
<protein>
    <recommendedName>
        <fullName evidence="5">DoxX family membrane protein</fullName>
    </recommendedName>
</protein>
<feature type="transmembrane region" description="Helical" evidence="2">
    <location>
        <begin position="181"/>
        <end position="200"/>
    </location>
</feature>
<feature type="transmembrane region" description="Helical" evidence="2">
    <location>
        <begin position="304"/>
        <end position="321"/>
    </location>
</feature>
<comment type="caution">
    <text evidence="3">The sequence shown here is derived from an EMBL/GenBank/DDBJ whole genome shotgun (WGS) entry which is preliminary data.</text>
</comment>
<name>A0ABW4LCK4_9MICO</name>
<feature type="transmembrane region" description="Helical" evidence="2">
    <location>
        <begin position="220"/>
        <end position="242"/>
    </location>
</feature>
<evidence type="ECO:0000256" key="1">
    <source>
        <dbReference type="SAM" id="MobiDB-lite"/>
    </source>
</evidence>
<accession>A0ABW4LCK4</accession>
<keyword evidence="2" id="KW-0472">Membrane</keyword>
<feature type="transmembrane region" description="Helical" evidence="2">
    <location>
        <begin position="249"/>
        <end position="268"/>
    </location>
</feature>
<feature type="compositionally biased region" description="Basic and acidic residues" evidence="1">
    <location>
        <begin position="145"/>
        <end position="159"/>
    </location>
</feature>
<dbReference type="Proteomes" id="UP001597277">
    <property type="component" value="Unassembled WGS sequence"/>
</dbReference>
<feature type="compositionally biased region" description="Low complexity" evidence="1">
    <location>
        <begin position="89"/>
        <end position="118"/>
    </location>
</feature>
<dbReference type="RefSeq" id="WP_388010953.1">
    <property type="nucleotide sequence ID" value="NZ_JBHUEE010000014.1"/>
</dbReference>
<sequence length="342" mass="35546">MTSPDPHRHDAPDEGPAEASTRGGSPDAAPARRRPGWLTEPDESGTGHDTVATGTDEDDPTSTADRRQGFLGLHRAETEPPQDAATPSRPAAEPATAGTATPASPRASATGSTSSETAPGVATSSRSPVPAESPARTEPLSGSDEELRRRWSGEDRESTADSSDAVLAGATQAKPRSRAPAHWWSLIISVLLAPVAWYLVADAGARLTLGEDSPWATGEISVAAVIELAAGLVVVAVVLLAARWSALGATVMGVVVLLAGAAFIAVPAQTATSLDPVLTWLEDWNAFGGNVAHHVQEDGPSGRLALYGLTLLLVGVVAAGARRHGRAEQRRREAYERRKRSA</sequence>
<evidence type="ECO:0000313" key="4">
    <source>
        <dbReference type="Proteomes" id="UP001597277"/>
    </source>
</evidence>
<feature type="compositionally biased region" description="Basic and acidic residues" evidence="1">
    <location>
        <begin position="1"/>
        <end position="12"/>
    </location>
</feature>
<proteinExistence type="predicted"/>
<evidence type="ECO:0000256" key="2">
    <source>
        <dbReference type="SAM" id="Phobius"/>
    </source>
</evidence>
<organism evidence="3 4">
    <name type="scientific">Georgenia deserti</name>
    <dbReference type="NCBI Taxonomy" id="2093781"/>
    <lineage>
        <taxon>Bacteria</taxon>
        <taxon>Bacillati</taxon>
        <taxon>Actinomycetota</taxon>
        <taxon>Actinomycetes</taxon>
        <taxon>Micrococcales</taxon>
        <taxon>Bogoriellaceae</taxon>
        <taxon>Georgenia</taxon>
    </lineage>
</organism>
<keyword evidence="2" id="KW-0812">Transmembrane</keyword>
<evidence type="ECO:0000313" key="3">
    <source>
        <dbReference type="EMBL" id="MFD1719846.1"/>
    </source>
</evidence>
<dbReference type="EMBL" id="JBHUEE010000014">
    <property type="protein sequence ID" value="MFD1719846.1"/>
    <property type="molecule type" value="Genomic_DNA"/>
</dbReference>
<reference evidence="4" key="1">
    <citation type="journal article" date="2019" name="Int. J. Syst. Evol. Microbiol.">
        <title>The Global Catalogue of Microorganisms (GCM) 10K type strain sequencing project: providing services to taxonomists for standard genome sequencing and annotation.</title>
        <authorList>
            <consortium name="The Broad Institute Genomics Platform"/>
            <consortium name="The Broad Institute Genome Sequencing Center for Infectious Disease"/>
            <person name="Wu L."/>
            <person name="Ma J."/>
        </authorList>
    </citation>
    <scope>NUCLEOTIDE SEQUENCE [LARGE SCALE GENOMIC DNA]</scope>
    <source>
        <strain evidence="4">JCM 17130</strain>
    </source>
</reference>
<keyword evidence="2" id="KW-1133">Transmembrane helix</keyword>